<dbReference type="Proteomes" id="UP000179797">
    <property type="component" value="Unassembled WGS sequence"/>
</dbReference>
<feature type="domain" description="Response regulatory" evidence="7">
    <location>
        <begin position="5"/>
        <end position="119"/>
    </location>
</feature>
<feature type="modified residue" description="4-aspartylphosphate" evidence="5">
    <location>
        <position position="54"/>
    </location>
</feature>
<dbReference type="PROSITE" id="PS50110">
    <property type="entry name" value="RESPONSE_REGULATORY"/>
    <property type="match status" value="1"/>
</dbReference>
<dbReference type="SUPFAM" id="SSF46894">
    <property type="entry name" value="C-terminal effector domain of the bipartite response regulators"/>
    <property type="match status" value="1"/>
</dbReference>
<dbReference type="InterPro" id="IPR001789">
    <property type="entry name" value="Sig_transdc_resp-reg_receiver"/>
</dbReference>
<evidence type="ECO:0000256" key="5">
    <source>
        <dbReference type="PROSITE-ProRule" id="PRU00169"/>
    </source>
</evidence>
<sequence>MPILKILIVDDHILFSTGIEQFLEKKMNASAVIVNNPLEALKLRLDEFDIILVDMDMPEMKGYEFINKARLSYEEQKYLIVSMHRKQSLLKKAINSKVNGYILKDDHPDSFIEAIETILKGESYFSEGLEHLLMLEKSKDILLSPREEEVLRLQASGKSMSEISEDLFISLETVKTHVRNIKAKLELDNKADVIKYAIDNLLV</sequence>
<evidence type="ECO:0000256" key="4">
    <source>
        <dbReference type="ARBA" id="ARBA00023163"/>
    </source>
</evidence>
<protein>
    <recommendedName>
        <fullName evidence="10">DNA-binding response regulator</fullName>
    </recommendedName>
</protein>
<dbReference type="InterPro" id="IPR016032">
    <property type="entry name" value="Sig_transdc_resp-reg_C-effctor"/>
</dbReference>
<keyword evidence="3" id="KW-0238">DNA-binding</keyword>
<evidence type="ECO:0000259" key="7">
    <source>
        <dbReference type="PROSITE" id="PS50110"/>
    </source>
</evidence>
<keyword evidence="2" id="KW-0805">Transcription regulation</keyword>
<dbReference type="PANTHER" id="PTHR43214">
    <property type="entry name" value="TWO-COMPONENT RESPONSE REGULATOR"/>
    <property type="match status" value="1"/>
</dbReference>
<dbReference type="InterPro" id="IPR039420">
    <property type="entry name" value="WalR-like"/>
</dbReference>
<dbReference type="PANTHER" id="PTHR43214:SF41">
    <property type="entry name" value="NITRATE_NITRITE RESPONSE REGULATOR PROTEIN NARP"/>
    <property type="match status" value="1"/>
</dbReference>
<dbReference type="EMBL" id="JRYR02000001">
    <property type="protein sequence ID" value="OHX66380.1"/>
    <property type="molecule type" value="Genomic_DNA"/>
</dbReference>
<dbReference type="GO" id="GO:0000160">
    <property type="term" value="P:phosphorelay signal transduction system"/>
    <property type="evidence" value="ECO:0007669"/>
    <property type="project" value="InterPro"/>
</dbReference>
<name>A0A1S1YZF2_FLAPC</name>
<dbReference type="InterPro" id="IPR000792">
    <property type="entry name" value="Tscrpt_reg_LuxR_C"/>
</dbReference>
<comment type="caution">
    <text evidence="8">The sequence shown here is derived from an EMBL/GenBank/DDBJ whole genome shotgun (WGS) entry which is preliminary data.</text>
</comment>
<dbReference type="InterPro" id="IPR036388">
    <property type="entry name" value="WH-like_DNA-bd_sf"/>
</dbReference>
<evidence type="ECO:0000256" key="2">
    <source>
        <dbReference type="ARBA" id="ARBA00023015"/>
    </source>
</evidence>
<dbReference type="SUPFAM" id="SSF52172">
    <property type="entry name" value="CheY-like"/>
    <property type="match status" value="1"/>
</dbReference>
<dbReference type="PRINTS" id="PR00038">
    <property type="entry name" value="HTHLUXR"/>
</dbReference>
<dbReference type="SMART" id="SM00421">
    <property type="entry name" value="HTH_LUXR"/>
    <property type="match status" value="1"/>
</dbReference>
<keyword evidence="9" id="KW-1185">Reference proteome</keyword>
<gene>
    <name evidence="8" type="ORF">NH26_08445</name>
</gene>
<reference evidence="8 9" key="1">
    <citation type="journal article" date="2012" name="Int. J. Syst. Evol. Microbiol.">
        <title>Flammeovirga pacifica sp. nov., isolated from deep-sea sediment.</title>
        <authorList>
            <person name="Xu H."/>
            <person name="Fu Y."/>
            <person name="Yang N."/>
            <person name="Ding Z."/>
            <person name="Lai Q."/>
            <person name="Zeng R."/>
        </authorList>
    </citation>
    <scope>NUCLEOTIDE SEQUENCE [LARGE SCALE GENOMIC DNA]</scope>
    <source>
        <strain evidence="9">DSM 24597 / LMG 26175 / WPAGA1</strain>
    </source>
</reference>
<dbReference type="RefSeq" id="WP_044224796.1">
    <property type="nucleotide sequence ID" value="NZ_JRYR02000001.1"/>
</dbReference>
<dbReference type="OrthoDB" id="9797341at2"/>
<proteinExistence type="predicted"/>
<dbReference type="InterPro" id="IPR011006">
    <property type="entry name" value="CheY-like_superfamily"/>
</dbReference>
<dbReference type="Gene3D" id="1.10.10.10">
    <property type="entry name" value="Winged helix-like DNA-binding domain superfamily/Winged helix DNA-binding domain"/>
    <property type="match status" value="1"/>
</dbReference>
<dbReference type="CDD" id="cd17535">
    <property type="entry name" value="REC_NarL-like"/>
    <property type="match status" value="1"/>
</dbReference>
<evidence type="ECO:0008006" key="10">
    <source>
        <dbReference type="Google" id="ProtNLM"/>
    </source>
</evidence>
<dbReference type="Pfam" id="PF00196">
    <property type="entry name" value="GerE"/>
    <property type="match status" value="1"/>
</dbReference>
<keyword evidence="4" id="KW-0804">Transcription</keyword>
<keyword evidence="1 5" id="KW-0597">Phosphoprotein</keyword>
<dbReference type="Pfam" id="PF00072">
    <property type="entry name" value="Response_reg"/>
    <property type="match status" value="1"/>
</dbReference>
<dbReference type="Gene3D" id="3.40.50.2300">
    <property type="match status" value="1"/>
</dbReference>
<evidence type="ECO:0000313" key="8">
    <source>
        <dbReference type="EMBL" id="OHX66380.1"/>
    </source>
</evidence>
<organism evidence="8 9">
    <name type="scientific">Flammeovirga pacifica</name>
    <dbReference type="NCBI Taxonomy" id="915059"/>
    <lineage>
        <taxon>Bacteria</taxon>
        <taxon>Pseudomonadati</taxon>
        <taxon>Bacteroidota</taxon>
        <taxon>Cytophagia</taxon>
        <taxon>Cytophagales</taxon>
        <taxon>Flammeovirgaceae</taxon>
        <taxon>Flammeovirga</taxon>
    </lineage>
</organism>
<feature type="domain" description="HTH luxR-type" evidence="6">
    <location>
        <begin position="136"/>
        <end position="201"/>
    </location>
</feature>
<evidence type="ECO:0000259" key="6">
    <source>
        <dbReference type="PROSITE" id="PS50043"/>
    </source>
</evidence>
<dbReference type="InterPro" id="IPR058245">
    <property type="entry name" value="NreC/VraR/RcsB-like_REC"/>
</dbReference>
<dbReference type="CDD" id="cd06170">
    <property type="entry name" value="LuxR_C_like"/>
    <property type="match status" value="1"/>
</dbReference>
<evidence type="ECO:0000256" key="3">
    <source>
        <dbReference type="ARBA" id="ARBA00023125"/>
    </source>
</evidence>
<dbReference type="SMART" id="SM00448">
    <property type="entry name" value="REC"/>
    <property type="match status" value="1"/>
</dbReference>
<dbReference type="STRING" id="915059.NH26_08445"/>
<dbReference type="GO" id="GO:0006355">
    <property type="term" value="P:regulation of DNA-templated transcription"/>
    <property type="evidence" value="ECO:0007669"/>
    <property type="project" value="InterPro"/>
</dbReference>
<accession>A0A1S1YZF2</accession>
<dbReference type="AlphaFoldDB" id="A0A1S1YZF2"/>
<evidence type="ECO:0000256" key="1">
    <source>
        <dbReference type="ARBA" id="ARBA00022553"/>
    </source>
</evidence>
<dbReference type="GO" id="GO:0003677">
    <property type="term" value="F:DNA binding"/>
    <property type="evidence" value="ECO:0007669"/>
    <property type="project" value="UniProtKB-KW"/>
</dbReference>
<evidence type="ECO:0000313" key="9">
    <source>
        <dbReference type="Proteomes" id="UP000179797"/>
    </source>
</evidence>
<dbReference type="PROSITE" id="PS50043">
    <property type="entry name" value="HTH_LUXR_2"/>
    <property type="match status" value="1"/>
</dbReference>